<accession>A0A6A6HWH3</accession>
<evidence type="ECO:0000313" key="2">
    <source>
        <dbReference type="Proteomes" id="UP000800094"/>
    </source>
</evidence>
<dbReference type="RefSeq" id="XP_033677391.1">
    <property type="nucleotide sequence ID" value="XM_033824312.1"/>
</dbReference>
<dbReference type="OrthoDB" id="3743491at2759"/>
<name>A0A6A6HWH3_9PLEO</name>
<keyword evidence="2" id="KW-1185">Reference proteome</keyword>
<proteinExistence type="predicted"/>
<evidence type="ECO:0000313" key="1">
    <source>
        <dbReference type="EMBL" id="KAF2242387.1"/>
    </source>
</evidence>
<protein>
    <submittedName>
        <fullName evidence="1">Uncharacterized protein</fullName>
    </submittedName>
</protein>
<dbReference type="GeneID" id="54577642"/>
<dbReference type="Proteomes" id="UP000800094">
    <property type="component" value="Unassembled WGS sequence"/>
</dbReference>
<feature type="non-terminal residue" evidence="1">
    <location>
        <position position="1"/>
    </location>
</feature>
<organism evidence="1 2">
    <name type="scientific">Trematosphaeria pertusa</name>
    <dbReference type="NCBI Taxonomy" id="390896"/>
    <lineage>
        <taxon>Eukaryota</taxon>
        <taxon>Fungi</taxon>
        <taxon>Dikarya</taxon>
        <taxon>Ascomycota</taxon>
        <taxon>Pezizomycotina</taxon>
        <taxon>Dothideomycetes</taxon>
        <taxon>Pleosporomycetidae</taxon>
        <taxon>Pleosporales</taxon>
        <taxon>Massarineae</taxon>
        <taxon>Trematosphaeriaceae</taxon>
        <taxon>Trematosphaeria</taxon>
    </lineage>
</organism>
<gene>
    <name evidence="1" type="ORF">BU26DRAFT_438867</name>
</gene>
<sequence>PKEPWHNRHLIPIPTSQILGLENFTVHPATPPVLFTPIELSPGTGNYAFRAAYSGDDLSQTPYIAALTSNAENHDVSMKVIPLPDPTDESIQLNPNACPENYECKADAWTAKPNQNGELTALGIEGLEGAWEPIKDAGKGGWHVYWKPDGGDKVYHPIQIDIVPYNGGH</sequence>
<dbReference type="AlphaFoldDB" id="A0A6A6HWH3"/>
<dbReference type="EMBL" id="ML987208">
    <property type="protein sequence ID" value="KAF2242387.1"/>
    <property type="molecule type" value="Genomic_DNA"/>
</dbReference>
<reference evidence="1" key="1">
    <citation type="journal article" date="2020" name="Stud. Mycol.">
        <title>101 Dothideomycetes genomes: a test case for predicting lifestyles and emergence of pathogens.</title>
        <authorList>
            <person name="Haridas S."/>
            <person name="Albert R."/>
            <person name="Binder M."/>
            <person name="Bloem J."/>
            <person name="Labutti K."/>
            <person name="Salamov A."/>
            <person name="Andreopoulos B."/>
            <person name="Baker S."/>
            <person name="Barry K."/>
            <person name="Bills G."/>
            <person name="Bluhm B."/>
            <person name="Cannon C."/>
            <person name="Castanera R."/>
            <person name="Culley D."/>
            <person name="Daum C."/>
            <person name="Ezra D."/>
            <person name="Gonzalez J."/>
            <person name="Henrissat B."/>
            <person name="Kuo A."/>
            <person name="Liang C."/>
            <person name="Lipzen A."/>
            <person name="Lutzoni F."/>
            <person name="Magnuson J."/>
            <person name="Mondo S."/>
            <person name="Nolan M."/>
            <person name="Ohm R."/>
            <person name="Pangilinan J."/>
            <person name="Park H.-J."/>
            <person name="Ramirez L."/>
            <person name="Alfaro M."/>
            <person name="Sun H."/>
            <person name="Tritt A."/>
            <person name="Yoshinaga Y."/>
            <person name="Zwiers L.-H."/>
            <person name="Turgeon B."/>
            <person name="Goodwin S."/>
            <person name="Spatafora J."/>
            <person name="Crous P."/>
            <person name="Grigoriev I."/>
        </authorList>
    </citation>
    <scope>NUCLEOTIDE SEQUENCE</scope>
    <source>
        <strain evidence="1">CBS 122368</strain>
    </source>
</reference>